<dbReference type="EMBL" id="CP064946">
    <property type="protein sequence ID" value="QPH47111.1"/>
    <property type="molecule type" value="Genomic_DNA"/>
</dbReference>
<sequence>MLRPASASGRCRLTLVTPTAYTPYGYSAIARLSQTGYVGAVQEGLRGCYGFGQGYRYLNSVMMRFETPDSLSPFDQGGLNAYAYCAGDPVNHVDPTGHLLERLKFWKRPRSAPMTPLKPEIDFGLAQARAQLKHTLGILLRPEKSNDLRSNFMATLRDKRFREPAAQALGTDWLNRLESNQKVWEFFASGEYLDRHFTRILKPDAAIITRYIATEATLAASGIGPESFAKQLKSFRVASMAQLDRSVLLELKKIRQQL</sequence>
<dbReference type="Proteomes" id="UP000594430">
    <property type="component" value="Chromosome"/>
</dbReference>
<reference evidence="1 2" key="1">
    <citation type="submission" date="2020-11" db="EMBL/GenBank/DDBJ databases">
        <title>Pseudomonas fulva producing VIM-24.</title>
        <authorList>
            <person name="Liu S."/>
        </authorList>
    </citation>
    <scope>NUCLEOTIDE SEQUENCE [LARGE SCALE GENOMIC DNA]</scope>
    <source>
        <strain evidence="1 2">ZDHY414</strain>
    </source>
</reference>
<protein>
    <submittedName>
        <fullName evidence="1">RHS repeat-associated core domain-containing protein</fullName>
    </submittedName>
</protein>
<name>A0A2V4KAY2_9PSED</name>
<accession>A0A2V4KAY2</accession>
<dbReference type="RefSeq" id="WP_081728204.1">
    <property type="nucleotide sequence ID" value="NZ_JBNNMJ010000009.1"/>
</dbReference>
<dbReference type="AlphaFoldDB" id="A0A2V4KAY2"/>
<evidence type="ECO:0000313" key="1">
    <source>
        <dbReference type="EMBL" id="QPH47111.1"/>
    </source>
</evidence>
<gene>
    <name evidence="1" type="ORF">IZU98_11790</name>
</gene>
<organism evidence="1 2">
    <name type="scientific">Pseudomonas fulva</name>
    <dbReference type="NCBI Taxonomy" id="47880"/>
    <lineage>
        <taxon>Bacteria</taxon>
        <taxon>Pseudomonadati</taxon>
        <taxon>Pseudomonadota</taxon>
        <taxon>Gammaproteobacteria</taxon>
        <taxon>Pseudomonadales</taxon>
        <taxon>Pseudomonadaceae</taxon>
        <taxon>Pseudomonas</taxon>
    </lineage>
</organism>
<dbReference type="InterPro" id="IPR022385">
    <property type="entry name" value="Rhs_assc_core"/>
</dbReference>
<dbReference type="NCBIfam" id="TIGR03696">
    <property type="entry name" value="Rhs_assc_core"/>
    <property type="match status" value="1"/>
</dbReference>
<proteinExistence type="predicted"/>
<dbReference type="SUPFAM" id="SSF56399">
    <property type="entry name" value="ADP-ribosylation"/>
    <property type="match status" value="1"/>
</dbReference>
<evidence type="ECO:0000313" key="2">
    <source>
        <dbReference type="Proteomes" id="UP000594430"/>
    </source>
</evidence>
<dbReference type="Gene3D" id="2.180.10.10">
    <property type="entry name" value="RHS repeat-associated core"/>
    <property type="match status" value="1"/>
</dbReference>